<dbReference type="PANTHER" id="PTHR33498">
    <property type="entry name" value="TRANSPOSASE FOR INSERTION SEQUENCE ELEMENT IS1557"/>
    <property type="match status" value="1"/>
</dbReference>
<dbReference type="RefSeq" id="WP_160964295.1">
    <property type="nucleotide sequence ID" value="NZ_WVUD01000109.1"/>
</dbReference>
<evidence type="ECO:0000259" key="3">
    <source>
        <dbReference type="Pfam" id="PF14690"/>
    </source>
</evidence>
<dbReference type="Pfam" id="PF13542">
    <property type="entry name" value="HTH_Tnp_ISL3"/>
    <property type="match status" value="1"/>
</dbReference>
<dbReference type="Pfam" id="PF01610">
    <property type="entry name" value="DDE_Tnp_ISL3"/>
    <property type="match status" value="1"/>
</dbReference>
<gene>
    <name evidence="4" type="ORF">GTA51_20300</name>
</gene>
<accession>A0A7C9IX67</accession>
<dbReference type="EMBL" id="WVUD01000109">
    <property type="protein sequence ID" value="MYL85423.1"/>
    <property type="molecule type" value="Genomic_DNA"/>
</dbReference>
<name>A0A7C9IX67_9BACT</name>
<dbReference type="PANTHER" id="PTHR33498:SF1">
    <property type="entry name" value="TRANSPOSASE FOR INSERTION SEQUENCE ELEMENT IS1557"/>
    <property type="match status" value="1"/>
</dbReference>
<keyword evidence="5" id="KW-1185">Reference proteome</keyword>
<evidence type="ECO:0000259" key="2">
    <source>
        <dbReference type="Pfam" id="PF13542"/>
    </source>
</evidence>
<reference evidence="4 5" key="1">
    <citation type="submission" date="2020-01" db="EMBL/GenBank/DDBJ databases">
        <title>Genome sequence of Desulfovibrio aerotolerans DSM 16695(T).</title>
        <authorList>
            <person name="Karnachuk O."/>
            <person name="Avakyan M."/>
            <person name="Mardanov A."/>
            <person name="Kadnikov V."/>
            <person name="Ravin N."/>
        </authorList>
    </citation>
    <scope>NUCLEOTIDE SEQUENCE [LARGE SCALE GENOMIC DNA]</scope>
    <source>
        <strain evidence="4 5">DSM 16695</strain>
    </source>
</reference>
<dbReference type="InterPro" id="IPR047951">
    <property type="entry name" value="Transpos_ISL3"/>
</dbReference>
<organism evidence="4 5">
    <name type="scientific">Solidesulfovibrio aerotolerans</name>
    <dbReference type="NCBI Taxonomy" id="295255"/>
    <lineage>
        <taxon>Bacteria</taxon>
        <taxon>Pseudomonadati</taxon>
        <taxon>Thermodesulfobacteriota</taxon>
        <taxon>Desulfovibrionia</taxon>
        <taxon>Desulfovibrionales</taxon>
        <taxon>Desulfovibrionaceae</taxon>
        <taxon>Solidesulfovibrio</taxon>
    </lineage>
</organism>
<dbReference type="Pfam" id="PF14690">
    <property type="entry name" value="Zn_ribbon_ISL3"/>
    <property type="match status" value="1"/>
</dbReference>
<dbReference type="NCBIfam" id="NF033550">
    <property type="entry name" value="transpos_ISL3"/>
    <property type="match status" value="1"/>
</dbReference>
<evidence type="ECO:0000259" key="1">
    <source>
        <dbReference type="Pfam" id="PF01610"/>
    </source>
</evidence>
<feature type="domain" description="Transposase IS204/IS1001/IS1096/IS1165 zinc-finger" evidence="3">
    <location>
        <begin position="46"/>
        <end position="88"/>
    </location>
</feature>
<proteinExistence type="predicted"/>
<evidence type="ECO:0000313" key="5">
    <source>
        <dbReference type="Proteomes" id="UP000482487"/>
    </source>
</evidence>
<feature type="domain" description="Transposase IS204/IS1001/IS1096/IS1165 helix-turn-helix" evidence="2">
    <location>
        <begin position="95"/>
        <end position="143"/>
    </location>
</feature>
<feature type="domain" description="Transposase IS204/IS1001/IS1096/IS1165 DDE" evidence="1">
    <location>
        <begin position="159"/>
        <end position="400"/>
    </location>
</feature>
<dbReference type="InterPro" id="IPR029261">
    <property type="entry name" value="Transposase_Znf"/>
</dbReference>
<sequence>MRTNDIFALGLGLTPPWQVLSQRLDTEKTPHELHLDLGADRGATYPCPTCGRNCKAHDFEEFIWRHLNFFQHHCYLTARVPRVTCPKHGTRRIVVPWARPGSNFTLLFEQVVMILAREMPVATVASFVGTTDKRLWRVINHYVAEAMKRVDLSRLKAFGLDETACKRGQRYVTIFIDLDREDRPVIFATEGKGKQTVQLFREHIISKGGHPNRVLEVVSDMSGSFIAAVEEHFPQADLTVDWFHVVQLFTTAVDEVRKAESKERALPKGTRWGVLKGCETAKTQTQAEALQEIESEAFATAVAYRIKEQLRWVRRAETHQAAKWRSTNFLKYARDLVADELLLAPVAKAIRTFEKHLERILFRWCSWHTNARLEGLNGLFQAARARARGYRNVANFITMIYLIAAPIGDLIVK</sequence>
<evidence type="ECO:0000313" key="4">
    <source>
        <dbReference type="EMBL" id="MYL85423.1"/>
    </source>
</evidence>
<dbReference type="InterPro" id="IPR032877">
    <property type="entry name" value="Transposase_HTH"/>
</dbReference>
<comment type="caution">
    <text evidence="4">The sequence shown here is derived from an EMBL/GenBank/DDBJ whole genome shotgun (WGS) entry which is preliminary data.</text>
</comment>
<dbReference type="OrthoDB" id="46712at2"/>
<dbReference type="InterPro" id="IPR002560">
    <property type="entry name" value="Transposase_DDE"/>
</dbReference>
<protein>
    <submittedName>
        <fullName evidence="4">ISL3 family transposase</fullName>
    </submittedName>
</protein>
<dbReference type="Proteomes" id="UP000482487">
    <property type="component" value="Unassembled WGS sequence"/>
</dbReference>
<dbReference type="AlphaFoldDB" id="A0A7C9IX67"/>